<name>A0A182J8U5_ANOAO</name>
<dbReference type="EnsemblMetazoa" id="AATE013570-RA">
    <property type="protein sequence ID" value="AATE013570-PA.1"/>
    <property type="gene ID" value="AATE013570"/>
</dbReference>
<proteinExistence type="predicted"/>
<dbReference type="AlphaFoldDB" id="A0A182J8U5"/>
<accession>A0A182J8U5</accession>
<evidence type="ECO:0000313" key="1">
    <source>
        <dbReference type="EnsemblMetazoa" id="AATE013570-PA.1"/>
    </source>
</evidence>
<protein>
    <submittedName>
        <fullName evidence="1">Uncharacterized protein</fullName>
    </submittedName>
</protein>
<reference evidence="1" key="1">
    <citation type="submission" date="2022-08" db="UniProtKB">
        <authorList>
            <consortium name="EnsemblMetazoa"/>
        </authorList>
    </citation>
    <scope>IDENTIFICATION</scope>
    <source>
        <strain evidence="1">EBRO</strain>
    </source>
</reference>
<sequence>MEFEYVGRGETDLLPFVCGAGEGGDRPPFAASWPFWPNLAEPTELNTGMRDGLALVREPPEIELRLLIEPPVVLLLLPPPPVPPLLIEPDGDRLMDGMDVRRISTGISVFEFERSKLDRS</sequence>
<dbReference type="VEuPathDB" id="VectorBase:AATE013570"/>
<organism evidence="1">
    <name type="scientific">Anopheles atroparvus</name>
    <name type="common">European mosquito</name>
    <dbReference type="NCBI Taxonomy" id="41427"/>
    <lineage>
        <taxon>Eukaryota</taxon>
        <taxon>Metazoa</taxon>
        <taxon>Ecdysozoa</taxon>
        <taxon>Arthropoda</taxon>
        <taxon>Hexapoda</taxon>
        <taxon>Insecta</taxon>
        <taxon>Pterygota</taxon>
        <taxon>Neoptera</taxon>
        <taxon>Endopterygota</taxon>
        <taxon>Diptera</taxon>
        <taxon>Nematocera</taxon>
        <taxon>Culicoidea</taxon>
        <taxon>Culicidae</taxon>
        <taxon>Anophelinae</taxon>
        <taxon>Anopheles</taxon>
    </lineage>
</organism>